<evidence type="ECO:0000256" key="2">
    <source>
        <dbReference type="ARBA" id="ARBA00022448"/>
    </source>
</evidence>
<dbReference type="EMBL" id="JACCBI010000001">
    <property type="protein sequence ID" value="NYD68142.1"/>
    <property type="molecule type" value="Genomic_DNA"/>
</dbReference>
<dbReference type="AlphaFoldDB" id="A0A4Q2M6A0"/>
<evidence type="ECO:0000313" key="10">
    <source>
        <dbReference type="EMBL" id="RXZ87714.1"/>
    </source>
</evidence>
<keyword evidence="3" id="KW-0812">Transmembrane</keyword>
<evidence type="ECO:0000256" key="1">
    <source>
        <dbReference type="ARBA" id="ARBA00004167"/>
    </source>
</evidence>
<dbReference type="Gene3D" id="1.20.5.3310">
    <property type="match status" value="1"/>
</dbReference>
<keyword evidence="2" id="KW-0813">Transport</keyword>
<evidence type="ECO:0000256" key="8">
    <source>
        <dbReference type="SAM" id="MobiDB-lite"/>
    </source>
</evidence>
<keyword evidence="11" id="KW-1185">Reference proteome</keyword>
<keyword evidence="5" id="KW-1133">Transmembrane helix</keyword>
<evidence type="ECO:0000313" key="12">
    <source>
        <dbReference type="Proteomes" id="UP000581087"/>
    </source>
</evidence>
<reference evidence="9 12" key="2">
    <citation type="submission" date="2020-07" db="EMBL/GenBank/DDBJ databases">
        <title>Sequencing the genomes of 1000 actinobacteria strains.</title>
        <authorList>
            <person name="Klenk H.-P."/>
        </authorList>
    </citation>
    <scope>NUCLEOTIDE SEQUENCE [LARGE SCALE GENOMIC DNA]</scope>
    <source>
        <strain evidence="9 12">DSM 23870</strain>
    </source>
</reference>
<dbReference type="Proteomes" id="UP000292686">
    <property type="component" value="Unassembled WGS sequence"/>
</dbReference>
<keyword evidence="4" id="KW-0653">Protein transport</keyword>
<sequence>MFGLSIDKLIVVALVIAVILGPERLPHYASMLGRVVRSLRALTEGAKSRMSEELGTDLDAEAWKRLDPRRYDPRQIMREALAAPGVAAGAPDTAAPPPESSVPDEIVNGEVRDDEVALEPAMPAPLPKPRYSSSGRVIREE</sequence>
<comment type="subcellular location">
    <subcellularLocation>
        <location evidence="1">Membrane</location>
        <topology evidence="1">Single-pass membrane protein</topology>
    </subcellularLocation>
</comment>
<reference evidence="10 11" key="1">
    <citation type="submission" date="2019-01" db="EMBL/GenBank/DDBJ databases">
        <title>Agromyces.</title>
        <authorList>
            <person name="Li J."/>
        </authorList>
    </citation>
    <scope>NUCLEOTIDE SEQUENCE [LARGE SCALE GENOMIC DNA]</scope>
    <source>
        <strain evidence="10 11">DSM 23870</strain>
    </source>
</reference>
<dbReference type="InterPro" id="IPR003369">
    <property type="entry name" value="TatA/B/E"/>
</dbReference>
<dbReference type="OrthoDB" id="3267321at2"/>
<dbReference type="PRINTS" id="PR01506">
    <property type="entry name" value="TATBPROTEIN"/>
</dbReference>
<feature type="compositionally biased region" description="Low complexity" evidence="8">
    <location>
        <begin position="83"/>
        <end position="93"/>
    </location>
</feature>
<evidence type="ECO:0000313" key="9">
    <source>
        <dbReference type="EMBL" id="NYD68142.1"/>
    </source>
</evidence>
<gene>
    <name evidence="9" type="ORF">BJ972_002661</name>
    <name evidence="10" type="ORF">ESP50_00460</name>
</gene>
<evidence type="ECO:0000256" key="4">
    <source>
        <dbReference type="ARBA" id="ARBA00022927"/>
    </source>
</evidence>
<evidence type="ECO:0000313" key="11">
    <source>
        <dbReference type="Proteomes" id="UP000292686"/>
    </source>
</evidence>
<accession>A0A4Q2M6A0</accession>
<feature type="region of interest" description="Disordered" evidence="8">
    <location>
        <begin position="83"/>
        <end position="141"/>
    </location>
</feature>
<evidence type="ECO:0000256" key="3">
    <source>
        <dbReference type="ARBA" id="ARBA00022692"/>
    </source>
</evidence>
<dbReference type="Proteomes" id="UP000581087">
    <property type="component" value="Unassembled WGS sequence"/>
</dbReference>
<comment type="caution">
    <text evidence="10">The sequence shown here is derived from an EMBL/GenBank/DDBJ whole genome shotgun (WGS) entry which is preliminary data.</text>
</comment>
<evidence type="ECO:0000256" key="7">
    <source>
        <dbReference type="ARBA" id="ARBA00023136"/>
    </source>
</evidence>
<proteinExistence type="predicted"/>
<dbReference type="GO" id="GO:0016020">
    <property type="term" value="C:membrane"/>
    <property type="evidence" value="ECO:0007669"/>
    <property type="project" value="UniProtKB-ARBA"/>
</dbReference>
<dbReference type="EMBL" id="SDPM01000001">
    <property type="protein sequence ID" value="RXZ87714.1"/>
    <property type="molecule type" value="Genomic_DNA"/>
</dbReference>
<name>A0A4Q2M6A0_9MICO</name>
<organism evidence="10 11">
    <name type="scientific">Agromyces atrinae</name>
    <dbReference type="NCBI Taxonomy" id="592376"/>
    <lineage>
        <taxon>Bacteria</taxon>
        <taxon>Bacillati</taxon>
        <taxon>Actinomycetota</taxon>
        <taxon>Actinomycetes</taxon>
        <taxon>Micrococcales</taxon>
        <taxon>Microbacteriaceae</taxon>
        <taxon>Agromyces</taxon>
    </lineage>
</organism>
<dbReference type="GO" id="GO:0015031">
    <property type="term" value="P:protein transport"/>
    <property type="evidence" value="ECO:0007669"/>
    <property type="project" value="UniProtKB-KW"/>
</dbReference>
<evidence type="ECO:0000256" key="6">
    <source>
        <dbReference type="ARBA" id="ARBA00023010"/>
    </source>
</evidence>
<keyword evidence="6" id="KW-0811">Translocation</keyword>
<dbReference type="RefSeq" id="WP_129171979.1">
    <property type="nucleotide sequence ID" value="NZ_JACCBI010000001.1"/>
</dbReference>
<dbReference type="Pfam" id="PF02416">
    <property type="entry name" value="TatA_B_E"/>
    <property type="match status" value="1"/>
</dbReference>
<keyword evidence="7" id="KW-0472">Membrane</keyword>
<protein>
    <submittedName>
        <fullName evidence="10">Sec-independent protein translocase TatB</fullName>
    </submittedName>
    <submittedName>
        <fullName evidence="9">Sec-independent protein translocase protein TatA</fullName>
    </submittedName>
</protein>
<evidence type="ECO:0000256" key="5">
    <source>
        <dbReference type="ARBA" id="ARBA00022989"/>
    </source>
</evidence>